<dbReference type="AlphaFoldDB" id="A0A381PE02"/>
<sequence length="333" mass="36802">VDGLNFKPAPFCAARWAHGCHAQTLMARILRSPNGPPYRRERLDTPDGDFLDLDWGPEPSSDSPIALVLHGLEGSSSRRYVRNICGELFARGIWPVALNFRGCSGEPNRRPRYYHSGETNDPQFILELLRHRFPDRPIGALGFSLGGNVLLKLLGEKSSDVRGKPDSAVAISVPYDLAAGSQLLEQSWMGRFYAAYFLRSLKHKVRIKQELLSPVLDLNVVLNSQTIWEFDDVATAPLGGFENAAAYYAESSSFKFLGDIGVPTLLIHAEDDPFLPAQAIPRAEALDNPMIQLVIHPVGGHVGFLEGTPRKPSFWAEVEGARFLAEQLNGDTR</sequence>
<evidence type="ECO:0000259" key="2">
    <source>
        <dbReference type="Pfam" id="PF00561"/>
    </source>
</evidence>
<dbReference type="PIRSF" id="PIRSF005211">
    <property type="entry name" value="Ab_hydro_YheT"/>
    <property type="match status" value="1"/>
</dbReference>
<dbReference type="Gene3D" id="3.40.50.1820">
    <property type="entry name" value="alpha/beta hydrolase"/>
    <property type="match status" value="1"/>
</dbReference>
<gene>
    <name evidence="3" type="ORF">METZ01_LOCUS18090</name>
</gene>
<dbReference type="EMBL" id="UINC01000954">
    <property type="protein sequence ID" value="SUZ65236.1"/>
    <property type="molecule type" value="Genomic_DNA"/>
</dbReference>
<feature type="domain" description="AB hydrolase-1" evidence="2">
    <location>
        <begin position="67"/>
        <end position="307"/>
    </location>
</feature>
<dbReference type="PANTHER" id="PTHR10794">
    <property type="entry name" value="ABHYDROLASE DOMAIN-CONTAINING PROTEIN"/>
    <property type="match status" value="1"/>
</dbReference>
<dbReference type="Pfam" id="PF00561">
    <property type="entry name" value="Abhydrolase_1"/>
    <property type="match status" value="1"/>
</dbReference>
<comment type="similarity">
    <text evidence="1">Belongs to the AB hydrolase superfamily. AB hydrolase 4 family.</text>
</comment>
<dbReference type="GO" id="GO:0034338">
    <property type="term" value="F:short-chain carboxylesterase activity"/>
    <property type="evidence" value="ECO:0007669"/>
    <property type="project" value="TreeGrafter"/>
</dbReference>
<dbReference type="InterPro" id="IPR012020">
    <property type="entry name" value="ABHD4"/>
</dbReference>
<protein>
    <recommendedName>
        <fullName evidence="2">AB hydrolase-1 domain-containing protein</fullName>
    </recommendedName>
</protein>
<reference evidence="3" key="1">
    <citation type="submission" date="2018-05" db="EMBL/GenBank/DDBJ databases">
        <authorList>
            <person name="Lanie J.A."/>
            <person name="Ng W.-L."/>
            <person name="Kazmierczak K.M."/>
            <person name="Andrzejewski T.M."/>
            <person name="Davidsen T.M."/>
            <person name="Wayne K.J."/>
            <person name="Tettelin H."/>
            <person name="Glass J.I."/>
            <person name="Rusch D."/>
            <person name="Podicherti R."/>
            <person name="Tsui H.-C.T."/>
            <person name="Winkler M.E."/>
        </authorList>
    </citation>
    <scope>NUCLEOTIDE SEQUENCE</scope>
</reference>
<feature type="non-terminal residue" evidence="3">
    <location>
        <position position="1"/>
    </location>
</feature>
<name>A0A381PE02_9ZZZZ</name>
<dbReference type="PANTHER" id="PTHR10794:SF94">
    <property type="entry name" value="ESTERASE YHET-RELATED"/>
    <property type="match status" value="1"/>
</dbReference>
<dbReference type="InterPro" id="IPR029058">
    <property type="entry name" value="AB_hydrolase_fold"/>
</dbReference>
<dbReference type="SUPFAM" id="SSF53474">
    <property type="entry name" value="alpha/beta-Hydrolases"/>
    <property type="match status" value="1"/>
</dbReference>
<organism evidence="3">
    <name type="scientific">marine metagenome</name>
    <dbReference type="NCBI Taxonomy" id="408172"/>
    <lineage>
        <taxon>unclassified sequences</taxon>
        <taxon>metagenomes</taxon>
        <taxon>ecological metagenomes</taxon>
    </lineage>
</organism>
<dbReference type="GO" id="GO:0047372">
    <property type="term" value="F:monoacylglycerol lipase activity"/>
    <property type="evidence" value="ECO:0007669"/>
    <property type="project" value="TreeGrafter"/>
</dbReference>
<evidence type="ECO:0000313" key="3">
    <source>
        <dbReference type="EMBL" id="SUZ65236.1"/>
    </source>
</evidence>
<evidence type="ECO:0000256" key="1">
    <source>
        <dbReference type="ARBA" id="ARBA00010884"/>
    </source>
</evidence>
<proteinExistence type="inferred from homology"/>
<dbReference type="InterPro" id="IPR000073">
    <property type="entry name" value="AB_hydrolase_1"/>
</dbReference>
<accession>A0A381PE02</accession>
<dbReference type="NCBIfam" id="NF008218">
    <property type="entry name" value="PRK10985.1"/>
    <property type="match status" value="1"/>
</dbReference>
<dbReference type="InterPro" id="IPR050960">
    <property type="entry name" value="AB_hydrolase_4_sf"/>
</dbReference>